<feature type="domain" description="Tubulin--tyrosine ligase-like protein 12 SET-like" evidence="1">
    <location>
        <begin position="53"/>
        <end position="109"/>
    </location>
</feature>
<reference evidence="2" key="1">
    <citation type="journal article" date="2020" name="Fungal Divers.">
        <title>Resolving the Mortierellaceae phylogeny through synthesis of multi-gene phylogenetics and phylogenomics.</title>
        <authorList>
            <person name="Vandepol N."/>
            <person name="Liber J."/>
            <person name="Desiro A."/>
            <person name="Na H."/>
            <person name="Kennedy M."/>
            <person name="Barry K."/>
            <person name="Grigoriev I.V."/>
            <person name="Miller A.N."/>
            <person name="O'Donnell K."/>
            <person name="Stajich J.E."/>
            <person name="Bonito G."/>
        </authorList>
    </citation>
    <scope>NUCLEOTIDE SEQUENCE</scope>
    <source>
        <strain evidence="2">MES-2147</strain>
    </source>
</reference>
<dbReference type="InterPro" id="IPR057954">
    <property type="entry name" value="SET_TTL12"/>
</dbReference>
<dbReference type="InterPro" id="IPR027749">
    <property type="entry name" value="TTLL12"/>
</dbReference>
<dbReference type="PANTHER" id="PTHR46088:SF1">
    <property type="entry name" value="TUBULIN--TYROSINE LIGASE-LIKE PROTEIN 12"/>
    <property type="match status" value="1"/>
</dbReference>
<sequence>MEYKQFLQIHQHQLAGIPENLWEPLFQKLGQDLFDAGEYLELHYGDPLDKYSLHVKKEGGLKKHGDIFLIDHAWTIKPETARAQLLDNPQMVMRLCSMMDISVEDEEEETFAEGEVYNKHPDLVVDQTMVELVAAQGNVSVERAQVALQNENGDLIAAL</sequence>
<dbReference type="OrthoDB" id="2127950at2759"/>
<organism evidence="2 3">
    <name type="scientific">Modicella reniformis</name>
    <dbReference type="NCBI Taxonomy" id="1440133"/>
    <lineage>
        <taxon>Eukaryota</taxon>
        <taxon>Fungi</taxon>
        <taxon>Fungi incertae sedis</taxon>
        <taxon>Mucoromycota</taxon>
        <taxon>Mortierellomycotina</taxon>
        <taxon>Mortierellomycetes</taxon>
        <taxon>Mortierellales</taxon>
        <taxon>Mortierellaceae</taxon>
        <taxon>Modicella</taxon>
    </lineage>
</organism>
<evidence type="ECO:0000259" key="1">
    <source>
        <dbReference type="Pfam" id="PF25556"/>
    </source>
</evidence>
<accession>A0A9P6MJI6</accession>
<dbReference type="Pfam" id="PF25556">
    <property type="entry name" value="SET_TTL"/>
    <property type="match status" value="1"/>
</dbReference>
<dbReference type="Proteomes" id="UP000749646">
    <property type="component" value="Unassembled WGS sequence"/>
</dbReference>
<name>A0A9P6MJI6_9FUNG</name>
<gene>
    <name evidence="2" type="ORF">BGZ65_000413</name>
</gene>
<comment type="caution">
    <text evidence="2">The sequence shown here is derived from an EMBL/GenBank/DDBJ whole genome shotgun (WGS) entry which is preliminary data.</text>
</comment>
<dbReference type="EMBL" id="JAAAHW010000267">
    <property type="protein sequence ID" value="KAG0004419.1"/>
    <property type="molecule type" value="Genomic_DNA"/>
</dbReference>
<dbReference type="Gene3D" id="1.10.8.10">
    <property type="entry name" value="DNA helicase RuvA subunit, C-terminal domain"/>
    <property type="match status" value="1"/>
</dbReference>
<evidence type="ECO:0000313" key="3">
    <source>
        <dbReference type="Proteomes" id="UP000749646"/>
    </source>
</evidence>
<dbReference type="GO" id="GO:0005737">
    <property type="term" value="C:cytoplasm"/>
    <property type="evidence" value="ECO:0007669"/>
    <property type="project" value="TreeGrafter"/>
</dbReference>
<keyword evidence="3" id="KW-1185">Reference proteome</keyword>
<evidence type="ECO:0000313" key="2">
    <source>
        <dbReference type="EMBL" id="KAG0004419.1"/>
    </source>
</evidence>
<protein>
    <recommendedName>
        <fullName evidence="1">Tubulin--tyrosine ligase-like protein 12 SET-like domain-containing protein</fullName>
    </recommendedName>
</protein>
<proteinExistence type="predicted"/>
<dbReference type="AlphaFoldDB" id="A0A9P6MJI6"/>
<feature type="non-terminal residue" evidence="2">
    <location>
        <position position="1"/>
    </location>
</feature>
<dbReference type="PANTHER" id="PTHR46088">
    <property type="entry name" value="TUBULIN--TYROSINE LIGASE-LIKE PROTEIN 12"/>
    <property type="match status" value="1"/>
</dbReference>